<evidence type="ECO:0000313" key="5">
    <source>
        <dbReference type="EMBL" id="EFC2248850.1"/>
    </source>
</evidence>
<dbReference type="GO" id="GO:0060567">
    <property type="term" value="P:negative regulation of termination of DNA-templated transcription"/>
    <property type="evidence" value="ECO:0007669"/>
    <property type="project" value="InterPro"/>
</dbReference>
<reference evidence="5 6" key="1">
    <citation type="submission" date="2019-04" db="EMBL/GenBank/DDBJ databases">
        <authorList>
            <consortium name="NARMS: The National Antimicrobial Resistance Monitoring System"/>
        </authorList>
    </citation>
    <scope>NUCLEOTIDE SEQUENCE [LARGE SCALE GENOMIC DNA]</scope>
    <source>
        <strain evidence="5 6">FSIS11919500</strain>
    </source>
</reference>
<dbReference type="EMBL" id="AASEPP010000061">
    <property type="protein sequence ID" value="EFC2248850.1"/>
    <property type="molecule type" value="Genomic_DNA"/>
</dbReference>
<evidence type="ECO:0000256" key="1">
    <source>
        <dbReference type="ARBA" id="ARBA00010234"/>
    </source>
</evidence>
<dbReference type="GO" id="GO:0003677">
    <property type="term" value="F:DNA binding"/>
    <property type="evidence" value="ECO:0007669"/>
    <property type="project" value="UniProtKB-KW"/>
</dbReference>
<keyword evidence="2" id="KW-0805">Transcription regulation</keyword>
<name>A0A8S7IFY3_ECOLX</name>
<evidence type="ECO:0000313" key="6">
    <source>
        <dbReference type="Proteomes" id="UP000531916"/>
    </source>
</evidence>
<comment type="similarity">
    <text evidence="1">Belongs to the phage antitermination Q type 1 family.</text>
</comment>
<comment type="caution">
    <text evidence="5">The sequence shown here is derived from an EMBL/GenBank/DDBJ whole genome shotgun (WGS) entry which is preliminary data.</text>
</comment>
<sequence length="127" mass="14415">MRDIQMVLERWGAWVANNHEDVTWSSIAAGFKGLIPSKVKSRPQCCDDDAMVICGCMARLKKSNNDLHDLLVDYYVWGMTFMRLAQKHNCSDGYIGKRLQKAEGIIEGMLMALDICLEMDIDVTKLN</sequence>
<gene>
    <name evidence="5" type="ORF">E5H86_24250</name>
</gene>
<dbReference type="Proteomes" id="UP000531916">
    <property type="component" value="Unassembled WGS sequence"/>
</dbReference>
<accession>A0A8S7IFY3</accession>
<keyword evidence="4" id="KW-0804">Transcription</keyword>
<protein>
    <submittedName>
        <fullName evidence="5">Antitermination protein</fullName>
    </submittedName>
</protein>
<dbReference type="RefSeq" id="WP_057697524.1">
    <property type="nucleotide sequence ID" value="NZ_JAUDSM010000046.1"/>
</dbReference>
<proteinExistence type="inferred from homology"/>
<dbReference type="Pfam" id="PF06530">
    <property type="entry name" value="Phage_antitermQ"/>
    <property type="match status" value="1"/>
</dbReference>
<dbReference type="InterPro" id="IPR010534">
    <property type="entry name" value="Phage_933W_GpQ"/>
</dbReference>
<evidence type="ECO:0000256" key="4">
    <source>
        <dbReference type="ARBA" id="ARBA00023163"/>
    </source>
</evidence>
<evidence type="ECO:0000256" key="2">
    <source>
        <dbReference type="ARBA" id="ARBA00023015"/>
    </source>
</evidence>
<keyword evidence="3" id="KW-0238">DNA-binding</keyword>
<dbReference type="AlphaFoldDB" id="A0A8S7IFY3"/>
<organism evidence="5 6">
    <name type="scientific">Escherichia coli</name>
    <dbReference type="NCBI Taxonomy" id="562"/>
    <lineage>
        <taxon>Bacteria</taxon>
        <taxon>Pseudomonadati</taxon>
        <taxon>Pseudomonadota</taxon>
        <taxon>Gammaproteobacteria</taxon>
        <taxon>Enterobacterales</taxon>
        <taxon>Enterobacteriaceae</taxon>
        <taxon>Escherichia</taxon>
    </lineage>
</organism>
<evidence type="ECO:0000256" key="3">
    <source>
        <dbReference type="ARBA" id="ARBA00023125"/>
    </source>
</evidence>